<sequence>MRIRYSYKSLILCALFFAQHTYSANVCLQLTGLNGNLLSQVRNRLSSLSIIDANEDNMDATDYRFKSLLNEAVREELRTLGYYSPIIYFELQRSSDNQHYTIITHVNPGKQTIIAGVNVVLHGDACYDLDYQQLVDVSKKELGTVLNHTLYYQFKTGLSELALSKGYFNAKFEKSNLNISPPRYQAYWDIHFNSGKRYRFGKLRFHGAQICEDYLQKIGSIINFGDPYNANLLSSLQNRLIASNWFESVVISPDLEKVTSGSKDNILNIDARVKPQLHNQIKSSIGYTLNLGLQLKTTWDKTWLNKYGHSIKTIINLQVPEQAIEMQYKVPFVRDYREQYYMLQGGFNRCNLNNIEYNSVALNLMHYKHLSNSWQHAINLRGSITHFPIQSNDDYTTILVYPSILIEYMRTSNGLMPTIVNKQHYSVSVSNTAWNSDITFLIWQIHNVWIRTLVNKHRFIMSSNIGWIDTRSLELVPPSIRFFAGGYQSIRGYKYQSISPKNNYGKLNGALKLALGSLEYQQQIADKLWGTFFIDSGEAVNDITQNNIKTGTGIGIRWESPAGLIRFDIARPLADKHEHGLQLYIGLGSAL</sequence>
<dbReference type="Pfam" id="PF17243">
    <property type="entry name" value="POTRA_TamA_1"/>
    <property type="match status" value="1"/>
</dbReference>
<feature type="signal peptide" evidence="11">
    <location>
        <begin position="1"/>
        <end position="23"/>
    </location>
</feature>
<dbReference type="PANTHER" id="PTHR12815">
    <property type="entry name" value="SORTING AND ASSEMBLY MACHINERY SAMM50 PROTEIN FAMILY MEMBER"/>
    <property type="match status" value="1"/>
</dbReference>
<name>Q1LSN1_BAUCH</name>
<dbReference type="Pfam" id="PF01103">
    <property type="entry name" value="Omp85"/>
    <property type="match status" value="1"/>
</dbReference>
<dbReference type="InterPro" id="IPR039910">
    <property type="entry name" value="D15-like"/>
</dbReference>
<comment type="subunit">
    <text evidence="10">Interacts with TamB to form the translocation and assembly module (TAM).</text>
</comment>
<evidence type="ECO:0000256" key="6">
    <source>
        <dbReference type="ARBA" id="ARBA00022729"/>
    </source>
</evidence>
<evidence type="ECO:0000313" key="14">
    <source>
        <dbReference type="EMBL" id="ABF14043.1"/>
    </source>
</evidence>
<accession>Q1LSN1</accession>
<organism evidence="14 15">
    <name type="scientific">Baumannia cicadellinicola subsp. Homalodisca coagulata</name>
    <dbReference type="NCBI Taxonomy" id="374463"/>
    <lineage>
        <taxon>Bacteria</taxon>
        <taxon>Pseudomonadati</taxon>
        <taxon>Pseudomonadota</taxon>
        <taxon>Gammaproteobacteria</taxon>
        <taxon>Candidatus Palibaumannia</taxon>
    </lineage>
</organism>
<dbReference type="Gene3D" id="3.10.20.310">
    <property type="entry name" value="membrane protein fhac"/>
    <property type="match status" value="3"/>
</dbReference>
<reference evidence="14 15" key="1">
    <citation type="journal article" date="2006" name="PLoS Biol.">
        <title>Metabolic complementarity and genomics of the dual bacterial symbiosis of sharpshooters.</title>
        <authorList>
            <person name="Wu D."/>
            <person name="Daugherty S.C."/>
            <person name="Van Aken S.E."/>
            <person name="Pai G.H."/>
            <person name="Watkins K.L."/>
            <person name="Khouri H."/>
            <person name="Tallon L.J."/>
            <person name="Zaborsky J.M."/>
            <person name="Dunbar H.E."/>
            <person name="Tran P.L."/>
            <person name="Moran N.A."/>
            <person name="Eisen J.A."/>
        </authorList>
    </citation>
    <scope>NUCLEOTIDE SEQUENCE [LARGE SCALE GENOMIC DNA]</scope>
    <source>
        <strain evidence="14">Hc</strain>
    </source>
</reference>
<dbReference type="EMBL" id="CP000238">
    <property type="protein sequence ID" value="ABF14043.1"/>
    <property type="molecule type" value="Genomic_DNA"/>
</dbReference>
<evidence type="ECO:0000256" key="2">
    <source>
        <dbReference type="ARBA" id="ARBA00010248"/>
    </source>
</evidence>
<keyword evidence="7" id="KW-0472">Membrane</keyword>
<evidence type="ECO:0000256" key="8">
    <source>
        <dbReference type="ARBA" id="ARBA00023237"/>
    </source>
</evidence>
<dbReference type="KEGG" id="bci:BCI_0606"/>
<feature type="chain" id="PRO_5004193757" description="Translocation and assembly module subunit TamA" evidence="11">
    <location>
        <begin position="24"/>
        <end position="591"/>
    </location>
</feature>
<protein>
    <recommendedName>
        <fullName evidence="3">Translocation and assembly module subunit TamA</fullName>
    </recommendedName>
    <alternativeName>
        <fullName evidence="9">Autotransporter assembly factor TamA</fullName>
    </alternativeName>
</protein>
<dbReference type="GO" id="GO:0009279">
    <property type="term" value="C:cell outer membrane"/>
    <property type="evidence" value="ECO:0007669"/>
    <property type="project" value="UniProtKB-SubCell"/>
</dbReference>
<evidence type="ECO:0000256" key="7">
    <source>
        <dbReference type="ARBA" id="ARBA00023136"/>
    </source>
</evidence>
<evidence type="ECO:0000256" key="5">
    <source>
        <dbReference type="ARBA" id="ARBA00022692"/>
    </source>
</evidence>
<dbReference type="HOGENOM" id="CLU_018618_1_0_6"/>
<dbReference type="InterPro" id="IPR000184">
    <property type="entry name" value="Bac_surfAg_D15"/>
</dbReference>
<evidence type="ECO:0000259" key="13">
    <source>
        <dbReference type="Pfam" id="PF17243"/>
    </source>
</evidence>
<dbReference type="STRING" id="374463.BCI_0606"/>
<dbReference type="InterPro" id="IPR035243">
    <property type="entry name" value="TamA_POTRA_Dom_1"/>
</dbReference>
<gene>
    <name evidence="14" type="ordered locus">BCI_0606</name>
</gene>
<evidence type="ECO:0000313" key="15">
    <source>
        <dbReference type="Proteomes" id="UP000002427"/>
    </source>
</evidence>
<evidence type="ECO:0000256" key="11">
    <source>
        <dbReference type="SAM" id="SignalP"/>
    </source>
</evidence>
<dbReference type="PANTHER" id="PTHR12815:SF47">
    <property type="entry name" value="TRANSLOCATION AND ASSEMBLY MODULE SUBUNIT TAMA"/>
    <property type="match status" value="1"/>
</dbReference>
<comment type="similarity">
    <text evidence="2">Belongs to the TamA family.</text>
</comment>
<dbReference type="GO" id="GO:0097347">
    <property type="term" value="C:TAM protein secretion complex"/>
    <property type="evidence" value="ECO:0007669"/>
    <property type="project" value="TreeGrafter"/>
</dbReference>
<evidence type="ECO:0000259" key="12">
    <source>
        <dbReference type="Pfam" id="PF01103"/>
    </source>
</evidence>
<dbReference type="GO" id="GO:0009306">
    <property type="term" value="P:protein secretion"/>
    <property type="evidence" value="ECO:0007669"/>
    <property type="project" value="TreeGrafter"/>
</dbReference>
<evidence type="ECO:0000256" key="9">
    <source>
        <dbReference type="ARBA" id="ARBA00033063"/>
    </source>
</evidence>
<feature type="domain" description="Bacterial surface antigen (D15)" evidence="12">
    <location>
        <begin position="293"/>
        <end position="588"/>
    </location>
</feature>
<keyword evidence="15" id="KW-1185">Reference proteome</keyword>
<evidence type="ECO:0000256" key="3">
    <source>
        <dbReference type="ARBA" id="ARBA00015419"/>
    </source>
</evidence>
<dbReference type="Gene3D" id="2.40.160.50">
    <property type="entry name" value="membrane protein fhac: a member of the omp85/tpsb transporter family"/>
    <property type="match status" value="1"/>
</dbReference>
<proteinExistence type="inferred from homology"/>
<dbReference type="Proteomes" id="UP000002427">
    <property type="component" value="Chromosome"/>
</dbReference>
<dbReference type="AlphaFoldDB" id="Q1LSN1"/>
<keyword evidence="8" id="KW-0998">Cell outer membrane</keyword>
<evidence type="ECO:0000256" key="4">
    <source>
        <dbReference type="ARBA" id="ARBA00022452"/>
    </source>
</evidence>
<feature type="domain" description="TamA POTRA" evidence="13">
    <location>
        <begin position="28"/>
        <end position="108"/>
    </location>
</feature>
<comment type="subcellular location">
    <subcellularLocation>
        <location evidence="1">Cell outer membrane</location>
    </subcellularLocation>
</comment>
<evidence type="ECO:0000256" key="10">
    <source>
        <dbReference type="ARBA" id="ARBA00093548"/>
    </source>
</evidence>
<keyword evidence="4" id="KW-1134">Transmembrane beta strand</keyword>
<evidence type="ECO:0000256" key="1">
    <source>
        <dbReference type="ARBA" id="ARBA00004442"/>
    </source>
</evidence>
<keyword evidence="6 11" id="KW-0732">Signal</keyword>
<keyword evidence="5" id="KW-0812">Transmembrane</keyword>